<proteinExistence type="predicted"/>
<dbReference type="EMBL" id="GHES01002331">
    <property type="protein sequence ID" value="MPA32890.1"/>
    <property type="molecule type" value="Transcribed_RNA"/>
</dbReference>
<reference evidence="4" key="1">
    <citation type="submission" date="2019-08" db="EMBL/GenBank/DDBJ databases">
        <title>Reference gene set and small RNA set construction with multiple tissues from Davidia involucrata Baill.</title>
        <authorList>
            <person name="Yang H."/>
            <person name="Zhou C."/>
            <person name="Li G."/>
            <person name="Wang J."/>
            <person name="Gao P."/>
            <person name="Wang M."/>
            <person name="Wang R."/>
            <person name="Zhao Y."/>
        </authorList>
    </citation>
    <scope>NUCLEOTIDE SEQUENCE</scope>
    <source>
        <tissue evidence="4">Mixed with DoveR01_LX</tissue>
    </source>
</reference>
<dbReference type="InterPro" id="IPR006045">
    <property type="entry name" value="Cupin_1"/>
</dbReference>
<dbReference type="AlphaFoldDB" id="A0A5B6YM59"/>
<gene>
    <name evidence="4" type="ORF">Din_002331</name>
</gene>
<sequence>MLKKAVLLLLPFLILSLFFLINATALNENVPIVGPMVKKDQRKSLVSTDYGQISAVDISTDGERGSYPYHLQFIKLEPDALFLPVVLHVDMVFYVHTGSGRLSWADEDETRHVKLRKGDVYRLEPGTVFFVQSDFQRQKLRINAIFANSADDLHEPSIGAYYSSIHDLVLGFDKRILQAAFKVPVEVIEAITNGTKQPAIVHGVPKKERTFWEWEAQLMKRILGSKGYSMFDVNNKKKKTKTFNMFSGKPDFENCNGWSLTVTKKDLNALKGSNIGLFMVNLTKGSMLGPHWNPMATEVMIVLQGQGMVRVVCSSTMKESKCRNRRFRVEEGDVFAVPRFHPMAQMAFNNESLVFMGFSTTTKKNQHQFLAGKSSVLQTLDKHVLAASFNVTNTTIDQLLAPRGESIILDCTSCAEEEEWIMGEEEKKREEEEESRKREEEASRREEEEARKRGEQTQQEEAQNDEEEEQRQRQQEVEARRQEKEATRREQAAAAKREEQEREKRPEAVNNRSKKRKKLEKKSVGLAVAAREREEEF</sequence>
<evidence type="ECO:0000259" key="3">
    <source>
        <dbReference type="SMART" id="SM00835"/>
    </source>
</evidence>
<dbReference type="PANTHER" id="PTHR31189:SF7">
    <property type="entry name" value="OS03G0197300 PROTEIN"/>
    <property type="match status" value="1"/>
</dbReference>
<name>A0A5B6YM59_DAVIN</name>
<feature type="signal peptide" evidence="2">
    <location>
        <begin position="1"/>
        <end position="25"/>
    </location>
</feature>
<dbReference type="SMART" id="SM00835">
    <property type="entry name" value="Cupin_1"/>
    <property type="match status" value="2"/>
</dbReference>
<accession>A0A5B6YM59</accession>
<dbReference type="SUPFAM" id="SSF51182">
    <property type="entry name" value="RmlC-like cupins"/>
    <property type="match status" value="1"/>
</dbReference>
<protein>
    <submittedName>
        <fullName evidence="4">Putative vicilin-like antimicrobial peptides 2-2</fullName>
    </submittedName>
</protein>
<dbReference type="PANTHER" id="PTHR31189">
    <property type="entry name" value="OS03G0336100 PROTEIN-RELATED"/>
    <property type="match status" value="1"/>
</dbReference>
<feature type="domain" description="Cupin type-1" evidence="3">
    <location>
        <begin position="243"/>
        <end position="397"/>
    </location>
</feature>
<dbReference type="CDD" id="cd02244">
    <property type="entry name" value="cupin_7S_vicilin-like_N"/>
    <property type="match status" value="1"/>
</dbReference>
<feature type="compositionally biased region" description="Basic and acidic residues" evidence="1">
    <location>
        <begin position="470"/>
        <end position="507"/>
    </location>
</feature>
<keyword evidence="2" id="KW-0732">Signal</keyword>
<feature type="chain" id="PRO_5023141018" evidence="2">
    <location>
        <begin position="26"/>
        <end position="537"/>
    </location>
</feature>
<feature type="compositionally biased region" description="Basic and acidic residues" evidence="1">
    <location>
        <begin position="424"/>
        <end position="455"/>
    </location>
</feature>
<feature type="region of interest" description="Disordered" evidence="1">
    <location>
        <begin position="422"/>
        <end position="537"/>
    </location>
</feature>
<dbReference type="InterPro" id="IPR011051">
    <property type="entry name" value="RmlC_Cupin_sf"/>
</dbReference>
<evidence type="ECO:0000256" key="1">
    <source>
        <dbReference type="SAM" id="MobiDB-lite"/>
    </source>
</evidence>
<feature type="domain" description="Cupin type-1" evidence="3">
    <location>
        <begin position="35"/>
        <end position="189"/>
    </location>
</feature>
<evidence type="ECO:0000256" key="2">
    <source>
        <dbReference type="SAM" id="SignalP"/>
    </source>
</evidence>
<dbReference type="InterPro" id="IPR014710">
    <property type="entry name" value="RmlC-like_jellyroll"/>
</dbReference>
<dbReference type="Gene3D" id="2.60.120.10">
    <property type="entry name" value="Jelly Rolls"/>
    <property type="match status" value="2"/>
</dbReference>
<organism evidence="4">
    <name type="scientific">Davidia involucrata</name>
    <name type="common">Dove tree</name>
    <dbReference type="NCBI Taxonomy" id="16924"/>
    <lineage>
        <taxon>Eukaryota</taxon>
        <taxon>Viridiplantae</taxon>
        <taxon>Streptophyta</taxon>
        <taxon>Embryophyta</taxon>
        <taxon>Tracheophyta</taxon>
        <taxon>Spermatophyta</taxon>
        <taxon>Magnoliopsida</taxon>
        <taxon>eudicotyledons</taxon>
        <taxon>Gunneridae</taxon>
        <taxon>Pentapetalae</taxon>
        <taxon>asterids</taxon>
        <taxon>Cornales</taxon>
        <taxon>Nyssaceae</taxon>
        <taxon>Davidia</taxon>
    </lineage>
</organism>
<dbReference type="CDD" id="cd02245">
    <property type="entry name" value="cupin_7S_vicilin-like_C"/>
    <property type="match status" value="1"/>
</dbReference>
<evidence type="ECO:0000313" key="4">
    <source>
        <dbReference type="EMBL" id="MPA32890.1"/>
    </source>
</evidence>
<dbReference type="InterPro" id="IPR050253">
    <property type="entry name" value="Seed_Storage-Functional"/>
</dbReference>
<dbReference type="Pfam" id="PF00190">
    <property type="entry name" value="Cupin_1"/>
    <property type="match status" value="1"/>
</dbReference>